<keyword evidence="3" id="KW-0847">Vitamin C</keyword>
<evidence type="ECO:0000313" key="9">
    <source>
        <dbReference type="Proteomes" id="UP000481033"/>
    </source>
</evidence>
<evidence type="ECO:0000256" key="2">
    <source>
        <dbReference type="ARBA" id="ARBA00022723"/>
    </source>
</evidence>
<keyword evidence="2" id="KW-0479">Metal-binding</keyword>
<dbReference type="PANTHER" id="PTHR10869:SF246">
    <property type="entry name" value="TRANSMEMBRANE PROLYL 4-HYDROXYLASE"/>
    <property type="match status" value="1"/>
</dbReference>
<dbReference type="PANTHER" id="PTHR10869">
    <property type="entry name" value="PROLYL 4-HYDROXYLASE ALPHA SUBUNIT"/>
    <property type="match status" value="1"/>
</dbReference>
<accession>A0A6M0RQR9</accession>
<dbReference type="Pfam" id="PF13640">
    <property type="entry name" value="2OG-FeII_Oxy_3"/>
    <property type="match status" value="1"/>
</dbReference>
<organism evidence="8 9">
    <name type="scientific">Adonisia turfae CCMR0081</name>
    <dbReference type="NCBI Taxonomy" id="2292702"/>
    <lineage>
        <taxon>Bacteria</taxon>
        <taxon>Bacillati</taxon>
        <taxon>Cyanobacteriota</taxon>
        <taxon>Adonisia</taxon>
        <taxon>Adonisia turfae</taxon>
    </lineage>
</organism>
<dbReference type="InterPro" id="IPR045054">
    <property type="entry name" value="P4HA-like"/>
</dbReference>
<evidence type="ECO:0000256" key="4">
    <source>
        <dbReference type="ARBA" id="ARBA00022964"/>
    </source>
</evidence>
<dbReference type="GO" id="GO:0005506">
    <property type="term" value="F:iron ion binding"/>
    <property type="evidence" value="ECO:0007669"/>
    <property type="project" value="InterPro"/>
</dbReference>
<gene>
    <name evidence="8" type="ORF">DXZ20_20860</name>
</gene>
<proteinExistence type="predicted"/>
<reference evidence="8 9" key="1">
    <citation type="journal article" date="2020" name="Microb. Ecol.">
        <title>Ecogenomics of the Marine Benthic Filamentous Cyanobacterium Adonisia.</title>
        <authorList>
            <person name="Walter J.M."/>
            <person name="Coutinho F.H."/>
            <person name="Leomil L."/>
            <person name="Hargreaves P.I."/>
            <person name="Campeao M.E."/>
            <person name="Vieira V.V."/>
            <person name="Silva B.S."/>
            <person name="Fistarol G.O."/>
            <person name="Salomon P.S."/>
            <person name="Sawabe T."/>
            <person name="Mino S."/>
            <person name="Hosokawa M."/>
            <person name="Miyashita H."/>
            <person name="Maruyama F."/>
            <person name="van Verk M.C."/>
            <person name="Dutilh B.E."/>
            <person name="Thompson C.C."/>
            <person name="Thompson F.L."/>
        </authorList>
    </citation>
    <scope>NUCLEOTIDE SEQUENCE [LARGE SCALE GENOMIC DNA]</scope>
    <source>
        <strain evidence="8 9">CCMR0081</strain>
    </source>
</reference>
<comment type="caution">
    <text evidence="8">The sequence shown here is derived from an EMBL/GenBank/DDBJ whole genome shotgun (WGS) entry which is preliminary data.</text>
</comment>
<dbReference type="PROSITE" id="PS51471">
    <property type="entry name" value="FE2OG_OXY"/>
    <property type="match status" value="1"/>
</dbReference>
<dbReference type="GO" id="GO:0004656">
    <property type="term" value="F:procollagen-proline 4-dioxygenase activity"/>
    <property type="evidence" value="ECO:0007669"/>
    <property type="project" value="TreeGrafter"/>
</dbReference>
<dbReference type="GO" id="GO:0031418">
    <property type="term" value="F:L-ascorbic acid binding"/>
    <property type="evidence" value="ECO:0007669"/>
    <property type="project" value="UniProtKB-KW"/>
</dbReference>
<dbReference type="InterPro" id="IPR005123">
    <property type="entry name" value="Oxoglu/Fe-dep_dioxygenase_dom"/>
</dbReference>
<keyword evidence="6" id="KW-0408">Iron</keyword>
<evidence type="ECO:0000256" key="6">
    <source>
        <dbReference type="ARBA" id="ARBA00023004"/>
    </source>
</evidence>
<dbReference type="RefSeq" id="WP_163700309.1">
    <property type="nucleotide sequence ID" value="NZ_QXHD01000004.1"/>
</dbReference>
<protein>
    <recommendedName>
        <fullName evidence="7">Fe2OG dioxygenase domain-containing protein</fullName>
    </recommendedName>
</protein>
<evidence type="ECO:0000256" key="1">
    <source>
        <dbReference type="ARBA" id="ARBA00001961"/>
    </source>
</evidence>
<dbReference type="InterPro" id="IPR044862">
    <property type="entry name" value="Pro_4_hyd_alph_FE2OG_OXY"/>
</dbReference>
<dbReference type="EMBL" id="QXHD01000004">
    <property type="protein sequence ID" value="NEZ58051.1"/>
    <property type="molecule type" value="Genomic_DNA"/>
</dbReference>
<dbReference type="Proteomes" id="UP000481033">
    <property type="component" value="Unassembled WGS sequence"/>
</dbReference>
<dbReference type="InterPro" id="IPR006620">
    <property type="entry name" value="Pro_4_hyd_alph"/>
</dbReference>
<keyword evidence="4" id="KW-0223">Dioxygenase</keyword>
<keyword evidence="5" id="KW-0560">Oxidoreductase</keyword>
<evidence type="ECO:0000313" key="8">
    <source>
        <dbReference type="EMBL" id="NEZ58051.1"/>
    </source>
</evidence>
<dbReference type="Gene3D" id="2.60.120.620">
    <property type="entry name" value="q2cbj1_9rhob like domain"/>
    <property type="match status" value="1"/>
</dbReference>
<evidence type="ECO:0000256" key="5">
    <source>
        <dbReference type="ARBA" id="ARBA00023002"/>
    </source>
</evidence>
<name>A0A6M0RQR9_9CYAN</name>
<evidence type="ECO:0000256" key="3">
    <source>
        <dbReference type="ARBA" id="ARBA00022896"/>
    </source>
</evidence>
<keyword evidence="9" id="KW-1185">Reference proteome</keyword>
<sequence length="174" mass="19504">MKPIMDGVWEIPNFLSPEECMVIILKAEMLGFKPAQKRSSGRYNQEVRLEETTILGTLAMRLINYLSDDGACQLQLADLGDLLECYRYDEGEYIAPHSDAHKKLKSGFLSNLTLIAYLNDDIQGGETYFSESKMPIVPKLGKAVIFKQALRHEGAKVLRGTKYIIRTDLACAGL</sequence>
<evidence type="ECO:0000259" key="7">
    <source>
        <dbReference type="PROSITE" id="PS51471"/>
    </source>
</evidence>
<dbReference type="AlphaFoldDB" id="A0A6M0RQR9"/>
<comment type="cofactor">
    <cofactor evidence="1">
        <name>L-ascorbate</name>
        <dbReference type="ChEBI" id="CHEBI:38290"/>
    </cofactor>
</comment>
<dbReference type="SMART" id="SM00702">
    <property type="entry name" value="P4Hc"/>
    <property type="match status" value="1"/>
</dbReference>
<feature type="domain" description="Fe2OG dioxygenase" evidence="7">
    <location>
        <begin position="78"/>
        <end position="171"/>
    </location>
</feature>